<dbReference type="AlphaFoldDB" id="A0A949X155"/>
<protein>
    <recommendedName>
        <fullName evidence="3">Adenine deaminase</fullName>
        <shortName evidence="3">Adenase</shortName>
        <shortName evidence="3">Adenine aminase</shortName>
        <ecNumber evidence="3">3.5.4.2</ecNumber>
    </recommendedName>
</protein>
<evidence type="ECO:0000256" key="3">
    <source>
        <dbReference type="HAMAP-Rule" id="MF_01518"/>
    </source>
</evidence>
<comment type="similarity">
    <text evidence="3">Belongs to the metallo-dependent hydrolases superfamily. Adenine deaminase family.</text>
</comment>
<dbReference type="PANTHER" id="PTHR11113:SF2">
    <property type="entry name" value="ADENINE DEAMINASE"/>
    <property type="match status" value="1"/>
</dbReference>
<proteinExistence type="inferred from homology"/>
<evidence type="ECO:0000259" key="5">
    <source>
        <dbReference type="Pfam" id="PF13382"/>
    </source>
</evidence>
<dbReference type="Proteomes" id="UP000694308">
    <property type="component" value="Unassembled WGS sequence"/>
</dbReference>
<comment type="caution">
    <text evidence="6">The sequence shown here is derived from an EMBL/GenBank/DDBJ whole genome shotgun (WGS) entry which is preliminary data.</text>
</comment>
<sequence length="587" mass="63432">MNKNLINVTKGIEKAELAITNGKIVNVYSKEIYNGGVAVYGDKIAAIGDIDYTIGPNTKVIDAKGKYLLPGFIDGHIHPESTNLSIRQFAEIVLTHGTTVIMADMHEVGVVGGISAIDSVLKEAENTPLKTYFVVPSHVPFSPNLETSGGHIDSKIVKEALKRPDAVGLSEIVSAYVLSGSTDLMSSIDLTIKAKKSLQGHMPETLGPELQTCIASGIMTDHESLSTQDALERIRLGCHLMMREGSVAHNLVDCLKVITEHNIDSTMCSIVTDDLHTTDAVEKGHLDESIRIALSNGIDFITAVQMVTLNAARAFNLDREIGSLTPGRRADINITTGPEKFSIESVIAGGKLVVENTKLVERISAVQHDPSLLNTIKLKRKVTAEDFIITVDNKAKFANVKAMRTLEYIPITIGQDVKLPVSDGIIQSDTNQDVIYISQVERYGKNGNIGKAFMAGFNLKTGAIASTIGHDNHNIIVLGTNHGDMALAVNRLAEIGGGQIVVNDNNIVYEIPLPILGLLSDKDAWSLSEDKKTINALTHSFGCTIGYPFMFLSFISLAAIPQYAVTDHGFIDVAQQKVIDPIIGIEY</sequence>
<dbReference type="InterPro" id="IPR006680">
    <property type="entry name" value="Amidohydro-rel"/>
</dbReference>
<dbReference type="InterPro" id="IPR006679">
    <property type="entry name" value="Adenine_deam"/>
</dbReference>
<evidence type="ECO:0000313" key="7">
    <source>
        <dbReference type="Proteomes" id="UP000694308"/>
    </source>
</evidence>
<dbReference type="GO" id="GO:0000034">
    <property type="term" value="F:adenine deaminase activity"/>
    <property type="evidence" value="ECO:0007669"/>
    <property type="project" value="UniProtKB-UniRule"/>
</dbReference>
<reference evidence="6" key="1">
    <citation type="submission" date="2020-12" db="EMBL/GenBank/DDBJ databases">
        <title>Clostridium thailandense sp. nov., a novel acetogenic bacterium isolated from peat land soil in Thailand.</title>
        <authorList>
            <person name="Chaikitkaew S."/>
            <person name="Birkeland N.K."/>
        </authorList>
    </citation>
    <scope>NUCLEOTIDE SEQUENCE</scope>
    <source>
        <strain evidence="6">PL3</strain>
    </source>
</reference>
<dbReference type="Pfam" id="PF01979">
    <property type="entry name" value="Amidohydro_1"/>
    <property type="match status" value="1"/>
</dbReference>
<feature type="domain" description="Adenine deaminase C-terminal" evidence="5">
    <location>
        <begin position="412"/>
        <end position="576"/>
    </location>
</feature>
<feature type="domain" description="Amidohydrolase-related" evidence="4">
    <location>
        <begin position="67"/>
        <end position="353"/>
    </location>
</feature>
<gene>
    <name evidence="3" type="primary">ade</name>
    <name evidence="6" type="ORF">I6U48_02835</name>
</gene>
<dbReference type="EC" id="3.5.4.2" evidence="3"/>
<comment type="cofactor">
    <cofactor evidence="3">
        <name>Mn(2+)</name>
        <dbReference type="ChEBI" id="CHEBI:29035"/>
    </cofactor>
</comment>
<keyword evidence="2 3" id="KW-0464">Manganese</keyword>
<evidence type="ECO:0000313" key="6">
    <source>
        <dbReference type="EMBL" id="MBV7271849.1"/>
    </source>
</evidence>
<comment type="catalytic activity">
    <reaction evidence="3">
        <text>adenine + H2O + H(+) = hypoxanthine + NH4(+)</text>
        <dbReference type="Rhea" id="RHEA:23688"/>
        <dbReference type="ChEBI" id="CHEBI:15377"/>
        <dbReference type="ChEBI" id="CHEBI:15378"/>
        <dbReference type="ChEBI" id="CHEBI:16708"/>
        <dbReference type="ChEBI" id="CHEBI:17368"/>
        <dbReference type="ChEBI" id="CHEBI:28938"/>
        <dbReference type="EC" id="3.5.4.2"/>
    </reaction>
</comment>
<dbReference type="Pfam" id="PF13382">
    <property type="entry name" value="Adenine_deam_C"/>
    <property type="match status" value="1"/>
</dbReference>
<dbReference type="GO" id="GO:0006146">
    <property type="term" value="P:adenine catabolic process"/>
    <property type="evidence" value="ECO:0007669"/>
    <property type="project" value="InterPro"/>
</dbReference>
<dbReference type="EMBL" id="JAEEGC010000012">
    <property type="protein sequence ID" value="MBV7271849.1"/>
    <property type="molecule type" value="Genomic_DNA"/>
</dbReference>
<evidence type="ECO:0000256" key="1">
    <source>
        <dbReference type="ARBA" id="ARBA00022801"/>
    </source>
</evidence>
<keyword evidence="7" id="KW-1185">Reference proteome</keyword>
<dbReference type="HAMAP" id="MF_01518">
    <property type="entry name" value="Adenine_deamin"/>
    <property type="match status" value="1"/>
</dbReference>
<dbReference type="PANTHER" id="PTHR11113">
    <property type="entry name" value="N-ACETYLGLUCOSAMINE-6-PHOSPHATE DEACETYLASE"/>
    <property type="match status" value="1"/>
</dbReference>
<dbReference type="InterPro" id="IPR026912">
    <property type="entry name" value="Adenine_deam_C"/>
</dbReference>
<keyword evidence="1 3" id="KW-0378">Hydrolase</keyword>
<evidence type="ECO:0000256" key="2">
    <source>
        <dbReference type="ARBA" id="ARBA00023211"/>
    </source>
</evidence>
<evidence type="ECO:0000259" key="4">
    <source>
        <dbReference type="Pfam" id="PF01979"/>
    </source>
</evidence>
<organism evidence="6 7">
    <name type="scientific">Clostridium thailandense</name>
    <dbReference type="NCBI Taxonomy" id="2794346"/>
    <lineage>
        <taxon>Bacteria</taxon>
        <taxon>Bacillati</taxon>
        <taxon>Bacillota</taxon>
        <taxon>Clostridia</taxon>
        <taxon>Eubacteriales</taxon>
        <taxon>Clostridiaceae</taxon>
        <taxon>Clostridium</taxon>
    </lineage>
</organism>
<accession>A0A949X155</accession>
<name>A0A949X155_9CLOT</name>